<dbReference type="InterPro" id="IPR003593">
    <property type="entry name" value="AAA+_ATPase"/>
</dbReference>
<dbReference type="SMART" id="SM00382">
    <property type="entry name" value="AAA"/>
    <property type="match status" value="1"/>
</dbReference>
<organism evidence="6 7">
    <name type="scientific">Teichococcus coralli</name>
    <dbReference type="NCBI Taxonomy" id="2545983"/>
    <lineage>
        <taxon>Bacteria</taxon>
        <taxon>Pseudomonadati</taxon>
        <taxon>Pseudomonadota</taxon>
        <taxon>Alphaproteobacteria</taxon>
        <taxon>Acetobacterales</taxon>
        <taxon>Roseomonadaceae</taxon>
        <taxon>Roseomonas</taxon>
    </lineage>
</organism>
<dbReference type="InterPro" id="IPR050166">
    <property type="entry name" value="ABC_transporter_ATP-bind"/>
</dbReference>
<keyword evidence="7" id="KW-1185">Reference proteome</keyword>
<dbReference type="PROSITE" id="PS50893">
    <property type="entry name" value="ABC_TRANSPORTER_2"/>
    <property type="match status" value="1"/>
</dbReference>
<evidence type="ECO:0000313" key="7">
    <source>
        <dbReference type="Proteomes" id="UP000460715"/>
    </source>
</evidence>
<protein>
    <submittedName>
        <fullName evidence="6">ABC transporter ATP-binding protein</fullName>
    </submittedName>
</protein>
<evidence type="ECO:0000256" key="3">
    <source>
        <dbReference type="ARBA" id="ARBA00022741"/>
    </source>
</evidence>
<comment type="similarity">
    <text evidence="1">Belongs to the ABC transporter superfamily.</text>
</comment>
<dbReference type="Pfam" id="PF00005">
    <property type="entry name" value="ABC_tran"/>
    <property type="match status" value="1"/>
</dbReference>
<accession>A0A845B9D5</accession>
<dbReference type="AlphaFoldDB" id="A0A845B9D5"/>
<dbReference type="PANTHER" id="PTHR42788">
    <property type="entry name" value="TAURINE IMPORT ATP-BINDING PROTEIN-RELATED"/>
    <property type="match status" value="1"/>
</dbReference>
<dbReference type="PROSITE" id="PS00211">
    <property type="entry name" value="ABC_TRANSPORTER_1"/>
    <property type="match status" value="1"/>
</dbReference>
<dbReference type="RefSeq" id="WP_202396978.1">
    <property type="nucleotide sequence ID" value="NZ_SNVJ01000005.1"/>
</dbReference>
<keyword evidence="3" id="KW-0547">Nucleotide-binding</keyword>
<evidence type="ECO:0000256" key="4">
    <source>
        <dbReference type="ARBA" id="ARBA00022840"/>
    </source>
</evidence>
<feature type="domain" description="ABC transporter" evidence="5">
    <location>
        <begin position="9"/>
        <end position="246"/>
    </location>
</feature>
<dbReference type="InterPro" id="IPR027417">
    <property type="entry name" value="P-loop_NTPase"/>
</dbReference>
<evidence type="ECO:0000256" key="2">
    <source>
        <dbReference type="ARBA" id="ARBA00022448"/>
    </source>
</evidence>
<comment type="caution">
    <text evidence="6">The sequence shown here is derived from an EMBL/GenBank/DDBJ whole genome shotgun (WGS) entry which is preliminary data.</text>
</comment>
<keyword evidence="2" id="KW-0813">Transport</keyword>
<name>A0A845B9D5_9PROT</name>
<dbReference type="InterPro" id="IPR017871">
    <property type="entry name" value="ABC_transporter-like_CS"/>
</dbReference>
<proteinExistence type="inferred from homology"/>
<evidence type="ECO:0000256" key="1">
    <source>
        <dbReference type="ARBA" id="ARBA00005417"/>
    </source>
</evidence>
<dbReference type="EMBL" id="SNVJ01000005">
    <property type="protein sequence ID" value="MXP63178.1"/>
    <property type="molecule type" value="Genomic_DNA"/>
</dbReference>
<gene>
    <name evidence="6" type="ORF">E0493_07395</name>
</gene>
<evidence type="ECO:0000313" key="6">
    <source>
        <dbReference type="EMBL" id="MXP63178.1"/>
    </source>
</evidence>
<reference evidence="6 7" key="1">
    <citation type="submission" date="2019-03" db="EMBL/GenBank/DDBJ databases">
        <title>Roseomonas sp. a novel Roseomonas species isolated from Sea whip Gorgonian.</title>
        <authorList>
            <person name="Li F."/>
            <person name="Pan X."/>
            <person name="Huang S."/>
            <person name="Li Z."/>
            <person name="Meng B."/>
        </authorList>
    </citation>
    <scope>NUCLEOTIDE SEQUENCE [LARGE SCALE GENOMIC DNA]</scope>
    <source>
        <strain evidence="6 7">M0104</strain>
    </source>
</reference>
<dbReference type="Gene3D" id="3.40.50.300">
    <property type="entry name" value="P-loop containing nucleotide triphosphate hydrolases"/>
    <property type="match status" value="1"/>
</dbReference>
<sequence>MAAMERAFVEIDGVSMRYGGAEGTLALQDTTLSVRRGEFVAVVGPSGCGKSTLMKLVSGLWPSSAGNVVVAGQEVDRPLSVVGMAFQNPTLLPWRTILGNVMLPLEVVEPHRRRLRAERAAYEAKARGLLAMVGLSGFEKKFPYQLSGGMQQRASLCRALIHDPQLLMLDEPFGALDIFTREDLWVQFQEVCLQLKPTVILVTHDLKEAVFLADRVLVMSSRPGRILAERRIPFPRPRSLDDTYRQDFQDLVHELRNHINAARKGEEIADAA</sequence>
<dbReference type="InterPro" id="IPR003439">
    <property type="entry name" value="ABC_transporter-like_ATP-bd"/>
</dbReference>
<dbReference type="PANTHER" id="PTHR42788:SF13">
    <property type="entry name" value="ALIPHATIC SULFONATES IMPORT ATP-BINDING PROTEIN SSUB"/>
    <property type="match status" value="1"/>
</dbReference>
<dbReference type="GO" id="GO:0005524">
    <property type="term" value="F:ATP binding"/>
    <property type="evidence" value="ECO:0007669"/>
    <property type="project" value="UniProtKB-KW"/>
</dbReference>
<dbReference type="CDD" id="cd03293">
    <property type="entry name" value="ABC_NrtD_SsuB_transporters"/>
    <property type="match status" value="1"/>
</dbReference>
<dbReference type="GO" id="GO:0016887">
    <property type="term" value="F:ATP hydrolysis activity"/>
    <property type="evidence" value="ECO:0007669"/>
    <property type="project" value="InterPro"/>
</dbReference>
<evidence type="ECO:0000259" key="5">
    <source>
        <dbReference type="PROSITE" id="PS50893"/>
    </source>
</evidence>
<keyword evidence="4 6" id="KW-0067">ATP-binding</keyword>
<dbReference type="SUPFAM" id="SSF52540">
    <property type="entry name" value="P-loop containing nucleoside triphosphate hydrolases"/>
    <property type="match status" value="1"/>
</dbReference>
<dbReference type="Proteomes" id="UP000460715">
    <property type="component" value="Unassembled WGS sequence"/>
</dbReference>